<evidence type="ECO:0000256" key="2">
    <source>
        <dbReference type="ARBA" id="ARBA00022692"/>
    </source>
</evidence>
<dbReference type="InterPro" id="IPR059112">
    <property type="entry name" value="CysZ/EI24"/>
</dbReference>
<keyword evidence="2 6" id="KW-0812">Transmembrane</keyword>
<dbReference type="Pfam" id="PF07264">
    <property type="entry name" value="EI24"/>
    <property type="match status" value="1"/>
</dbReference>
<dbReference type="STRING" id="13706.A0A1X2HRZ0"/>
<dbReference type="PANTHER" id="PTHR34292:SF2">
    <property type="entry name" value="OUTER SPORE WALL PROTEIN LDS1"/>
    <property type="match status" value="1"/>
</dbReference>
<name>A0A1X2HRZ0_SYNRA</name>
<evidence type="ECO:0000256" key="6">
    <source>
        <dbReference type="SAM" id="Phobius"/>
    </source>
</evidence>
<keyword evidence="3 6" id="KW-1133">Transmembrane helix</keyword>
<evidence type="ECO:0000313" key="8">
    <source>
        <dbReference type="Proteomes" id="UP000242180"/>
    </source>
</evidence>
<feature type="transmembrane region" description="Helical" evidence="6">
    <location>
        <begin position="84"/>
        <end position="105"/>
    </location>
</feature>
<organism evidence="7 8">
    <name type="scientific">Syncephalastrum racemosum</name>
    <name type="common">Filamentous fungus</name>
    <dbReference type="NCBI Taxonomy" id="13706"/>
    <lineage>
        <taxon>Eukaryota</taxon>
        <taxon>Fungi</taxon>
        <taxon>Fungi incertae sedis</taxon>
        <taxon>Mucoromycota</taxon>
        <taxon>Mucoromycotina</taxon>
        <taxon>Mucoromycetes</taxon>
        <taxon>Mucorales</taxon>
        <taxon>Syncephalastraceae</taxon>
        <taxon>Syncephalastrum</taxon>
    </lineage>
</organism>
<keyword evidence="4 6" id="KW-0472">Membrane</keyword>
<dbReference type="AlphaFoldDB" id="A0A1X2HRZ0"/>
<feature type="transmembrane region" description="Helical" evidence="6">
    <location>
        <begin position="267"/>
        <end position="290"/>
    </location>
</feature>
<evidence type="ECO:0000256" key="5">
    <source>
        <dbReference type="SAM" id="Coils"/>
    </source>
</evidence>
<evidence type="ECO:0000313" key="7">
    <source>
        <dbReference type="EMBL" id="ORZ02336.1"/>
    </source>
</evidence>
<evidence type="ECO:0000256" key="3">
    <source>
        <dbReference type="ARBA" id="ARBA00022989"/>
    </source>
</evidence>
<keyword evidence="5" id="KW-0175">Coiled coil</keyword>
<comment type="subcellular location">
    <subcellularLocation>
        <location evidence="1">Membrane</location>
        <topology evidence="1">Multi-pass membrane protein</topology>
    </subcellularLocation>
</comment>
<dbReference type="PANTHER" id="PTHR34292">
    <property type="entry name" value="OUTER SPORE WALL PROTEIN LDS1"/>
    <property type="match status" value="1"/>
</dbReference>
<dbReference type="EMBL" id="MCGN01000001">
    <property type="protein sequence ID" value="ORZ02336.1"/>
    <property type="molecule type" value="Genomic_DNA"/>
</dbReference>
<feature type="transmembrane region" description="Helical" evidence="6">
    <location>
        <begin position="213"/>
        <end position="238"/>
    </location>
</feature>
<gene>
    <name evidence="7" type="ORF">BCR43DRAFT_554861</name>
</gene>
<dbReference type="Proteomes" id="UP000242180">
    <property type="component" value="Unassembled WGS sequence"/>
</dbReference>
<keyword evidence="8" id="KW-1185">Reference proteome</keyword>
<proteinExistence type="predicted"/>
<evidence type="ECO:0000256" key="1">
    <source>
        <dbReference type="ARBA" id="ARBA00004141"/>
    </source>
</evidence>
<evidence type="ECO:0000256" key="4">
    <source>
        <dbReference type="ARBA" id="ARBA00023136"/>
    </source>
</evidence>
<feature type="coiled-coil region" evidence="5">
    <location>
        <begin position="149"/>
        <end position="176"/>
    </location>
</feature>
<protein>
    <submittedName>
        <fullName evidence="7">Uncharacterized protein</fullName>
    </submittedName>
</protein>
<dbReference type="OMA" id="AMDLHDR"/>
<reference evidence="7 8" key="1">
    <citation type="submission" date="2016-07" db="EMBL/GenBank/DDBJ databases">
        <title>Pervasive Adenine N6-methylation of Active Genes in Fungi.</title>
        <authorList>
            <consortium name="DOE Joint Genome Institute"/>
            <person name="Mondo S.J."/>
            <person name="Dannebaum R.O."/>
            <person name="Kuo R.C."/>
            <person name="Labutti K."/>
            <person name="Haridas S."/>
            <person name="Kuo A."/>
            <person name="Salamov A."/>
            <person name="Ahrendt S.R."/>
            <person name="Lipzen A."/>
            <person name="Sullivan W."/>
            <person name="Andreopoulos W.B."/>
            <person name="Clum A."/>
            <person name="Lindquist E."/>
            <person name="Daum C."/>
            <person name="Ramamoorthy G.K."/>
            <person name="Gryganskyi A."/>
            <person name="Culley D."/>
            <person name="Magnuson J.K."/>
            <person name="James T.Y."/>
            <person name="O'Malley M.A."/>
            <person name="Stajich J.E."/>
            <person name="Spatafora J.W."/>
            <person name="Visel A."/>
            <person name="Grigoriev I.V."/>
        </authorList>
    </citation>
    <scope>NUCLEOTIDE SEQUENCE [LARGE SCALE GENOMIC DNA]</scope>
    <source>
        <strain evidence="7 8">NRRL 2496</strain>
    </source>
</reference>
<accession>A0A1X2HRZ0</accession>
<sequence>MSTSIARGKRQEPLPAALYPFRGLLHLAHNPKPIALPILSSALKASLFSLLAIVPLFKYGMGPQTRFLTRMFLELRPQDQGRSFVSSGAVLSAGLLCVVESFAIMGQLSDYFVGSVRDRFFDAILQERGGLPKKDNEKATPPPSADQLVKELQVAADGAKRNIEDAKRGLTDAQKMTAEEIALKAHHFLSPVNIMVRNAQNDSAWQLFFMRPALFLVTLPLNAIPVVGYSAFITIQALPKGGTVHKRYFDLHNWSSARRQRRIEKGFWNYLQFGIVATVLEMIPFAGFVFSYTNHIGAAMWAMDLKDSKNLEDRRFFELF</sequence>
<comment type="caution">
    <text evidence="7">The sequence shown here is derived from an EMBL/GenBank/DDBJ whole genome shotgun (WGS) entry which is preliminary data.</text>
</comment>
<dbReference type="InterPro" id="IPR052786">
    <property type="entry name" value="Spore_wall_assembly"/>
</dbReference>
<dbReference type="OrthoDB" id="10012223at2759"/>
<dbReference type="InParanoid" id="A0A1X2HRZ0"/>